<reference evidence="3" key="1">
    <citation type="submission" date="2022-08" db="EMBL/GenBank/DDBJ databases">
        <title>Reclassification of Massilia species as members of the genera Telluria, Duganella, Pseudoduganella, Mokoshia gen. nov. and Zemynaea gen. nov. using orthogonal and non-orthogonal genome-based approaches.</title>
        <authorList>
            <person name="Bowman J.P."/>
        </authorList>
    </citation>
    <scope>NUCLEOTIDE SEQUENCE</scope>
    <source>
        <strain evidence="3">LMG 11547</strain>
    </source>
</reference>
<dbReference type="Proteomes" id="UP001165263">
    <property type="component" value="Unassembled WGS sequence"/>
</dbReference>
<dbReference type="GO" id="GO:0016787">
    <property type="term" value="F:hydrolase activity"/>
    <property type="evidence" value="ECO:0007669"/>
    <property type="project" value="UniProtKB-KW"/>
</dbReference>
<proteinExistence type="predicted"/>
<organism evidence="3 4">
    <name type="scientific">Telluria mixta</name>
    <dbReference type="NCBI Taxonomy" id="34071"/>
    <lineage>
        <taxon>Bacteria</taxon>
        <taxon>Pseudomonadati</taxon>
        <taxon>Pseudomonadota</taxon>
        <taxon>Betaproteobacteria</taxon>
        <taxon>Burkholderiales</taxon>
        <taxon>Oxalobacteraceae</taxon>
        <taxon>Telluria group</taxon>
        <taxon>Telluria</taxon>
    </lineage>
</organism>
<dbReference type="PANTHER" id="PTHR45648">
    <property type="entry name" value="GDSL LIPASE/ACYLHYDROLASE FAMILY PROTEIN (AFU_ORTHOLOGUE AFUA_4G14700)"/>
    <property type="match status" value="1"/>
</dbReference>
<feature type="signal peptide" evidence="2">
    <location>
        <begin position="1"/>
        <end position="18"/>
    </location>
</feature>
<dbReference type="SUPFAM" id="SSF52266">
    <property type="entry name" value="SGNH hydrolase"/>
    <property type="match status" value="1"/>
</dbReference>
<evidence type="ECO:0000313" key="4">
    <source>
        <dbReference type="Proteomes" id="UP001165263"/>
    </source>
</evidence>
<evidence type="ECO:0000256" key="1">
    <source>
        <dbReference type="ARBA" id="ARBA00022801"/>
    </source>
</evidence>
<gene>
    <name evidence="3" type="ORF">NX786_20035</name>
</gene>
<dbReference type="InterPro" id="IPR036514">
    <property type="entry name" value="SGNH_hydro_sf"/>
</dbReference>
<protein>
    <submittedName>
        <fullName evidence="3">SGNH/GDSL hydrolase family protein</fullName>
    </submittedName>
</protein>
<dbReference type="EMBL" id="JANUHC010000007">
    <property type="protein sequence ID" value="MCS0631619.1"/>
    <property type="molecule type" value="Genomic_DNA"/>
</dbReference>
<keyword evidence="4" id="KW-1185">Reference proteome</keyword>
<evidence type="ECO:0000256" key="2">
    <source>
        <dbReference type="SAM" id="SignalP"/>
    </source>
</evidence>
<keyword evidence="1 3" id="KW-0378">Hydrolase</keyword>
<dbReference type="RefSeq" id="WP_259450676.1">
    <property type="nucleotide sequence ID" value="NZ_CP119520.1"/>
</dbReference>
<sequence length="456" mass="45720">MRKTSFALALLTAAVLSACGGSSTSPRGGDQTPGTKFSAQVSFGDSLSDVGSYAVGGVKALGGGKFTINGDNTSINADLTGKNWTEFVAAQLTLPAPCAAQTGLQGDATKGFSVPISNNVNCLNYAQGGSRVTNPIGPNNKAVNPTLGLTTVPVVTQIANHLAKTGGKFSGTELVTVMAGGNDILFLLGQLSTNATAAGTAAGSQAFAVSLTTQLAAGATNPATAAQSIGLAIQTEAARAGHTDASIVQAAVTAAVMAGNTAAAQATVYGPMVTKAQADATAAGQKAGADYLTANAAGVVTAMATAGAELGALVKSQIVAKGANYVVVNNLPDVASTPAGKSKSADVQALIVKAVDAFNAQLKAGVANEPKVLYVDLWTVSHDEVINPGPYGLTNTSTPACGANALGNTSLVCNAKNVIAGDVSRYMFADEVHPTPFENWLVARYVLEQMAVKGWL</sequence>
<evidence type="ECO:0000313" key="3">
    <source>
        <dbReference type="EMBL" id="MCS0631619.1"/>
    </source>
</evidence>
<comment type="caution">
    <text evidence="3">The sequence shown here is derived from an EMBL/GenBank/DDBJ whole genome shotgun (WGS) entry which is preliminary data.</text>
</comment>
<dbReference type="Gene3D" id="3.40.50.1110">
    <property type="entry name" value="SGNH hydrolase"/>
    <property type="match status" value="1"/>
</dbReference>
<name>A0ABT2C2M3_9BURK</name>
<dbReference type="PANTHER" id="PTHR45648:SF22">
    <property type="entry name" value="GDSL LIPASE_ACYLHYDROLASE FAMILY PROTEIN (AFU_ORTHOLOGUE AFUA_4G14700)"/>
    <property type="match status" value="1"/>
</dbReference>
<dbReference type="CDD" id="cd01847">
    <property type="entry name" value="Triacylglycerol_lipase_like"/>
    <property type="match status" value="1"/>
</dbReference>
<dbReference type="PROSITE" id="PS51257">
    <property type="entry name" value="PROKAR_LIPOPROTEIN"/>
    <property type="match status" value="1"/>
</dbReference>
<dbReference type="InterPro" id="IPR051058">
    <property type="entry name" value="GDSL_Est/Lipase"/>
</dbReference>
<feature type="chain" id="PRO_5045248831" evidence="2">
    <location>
        <begin position="19"/>
        <end position="456"/>
    </location>
</feature>
<keyword evidence="2" id="KW-0732">Signal</keyword>
<accession>A0ABT2C2M3</accession>